<sequence>MDRVALFFWLWVLFLAVNVMWALAQAVVASALGARPLAVRIGYGPQLVAWRMAGIGWSLHPITLGSSASFVPEAEEGSTEPLKSRLLKLPPPLHALALAVPWYVQIGVAMACLGPAEGFHQFTEGFPAVFNLSALPGRVERFVGLLREGELVRAWGIMSARMASLNLLPIPSLAGGYLMLLPWRDKSPTPTWVRPIAAVLLAISLVWAVWVASLFVRAIL</sequence>
<evidence type="ECO:0000313" key="5">
    <source>
        <dbReference type="Proteomes" id="UP000321514"/>
    </source>
</evidence>
<dbReference type="Proteomes" id="UP000183760">
    <property type="component" value="Unassembled WGS sequence"/>
</dbReference>
<keyword evidence="1" id="KW-0472">Membrane</keyword>
<evidence type="ECO:0000313" key="2">
    <source>
        <dbReference type="EMBL" id="GEN11885.1"/>
    </source>
</evidence>
<accession>A0A511TCH3</accession>
<dbReference type="EMBL" id="BJXR01000050">
    <property type="protein sequence ID" value="GEN11885.1"/>
    <property type="molecule type" value="Genomic_DNA"/>
</dbReference>
<gene>
    <name evidence="2" type="ORF">MFU01_69220</name>
    <name evidence="3" type="ORF">SAMN05443572_113175</name>
</gene>
<keyword evidence="1" id="KW-0812">Transmembrane</keyword>
<dbReference type="Proteomes" id="UP000321514">
    <property type="component" value="Unassembled WGS sequence"/>
</dbReference>
<organism evidence="2 5">
    <name type="scientific">Myxococcus fulvus</name>
    <dbReference type="NCBI Taxonomy" id="33"/>
    <lineage>
        <taxon>Bacteria</taxon>
        <taxon>Pseudomonadati</taxon>
        <taxon>Myxococcota</taxon>
        <taxon>Myxococcia</taxon>
        <taxon>Myxococcales</taxon>
        <taxon>Cystobacterineae</taxon>
        <taxon>Myxococcaceae</taxon>
        <taxon>Myxococcus</taxon>
    </lineage>
</organism>
<dbReference type="EMBL" id="FOIB01000013">
    <property type="protein sequence ID" value="SEU38725.1"/>
    <property type="molecule type" value="Genomic_DNA"/>
</dbReference>
<feature type="transmembrane region" description="Helical" evidence="1">
    <location>
        <begin position="195"/>
        <end position="216"/>
    </location>
</feature>
<keyword evidence="1" id="KW-1133">Transmembrane helix</keyword>
<comment type="caution">
    <text evidence="2">The sequence shown here is derived from an EMBL/GenBank/DDBJ whole genome shotgun (WGS) entry which is preliminary data.</text>
</comment>
<feature type="transmembrane region" description="Helical" evidence="1">
    <location>
        <begin position="163"/>
        <end position="183"/>
    </location>
</feature>
<evidence type="ECO:0000256" key="1">
    <source>
        <dbReference type="SAM" id="Phobius"/>
    </source>
</evidence>
<feature type="transmembrane region" description="Helical" evidence="1">
    <location>
        <begin position="93"/>
        <end position="113"/>
    </location>
</feature>
<dbReference type="RefSeq" id="WP_046711918.1">
    <property type="nucleotide sequence ID" value="NZ_BJXR01000050.1"/>
</dbReference>
<protein>
    <recommendedName>
        <fullName evidence="6">Peptidase M50 domain-containing protein</fullName>
    </recommendedName>
</protein>
<dbReference type="AlphaFoldDB" id="A0A511TCH3"/>
<evidence type="ECO:0008006" key="6">
    <source>
        <dbReference type="Google" id="ProtNLM"/>
    </source>
</evidence>
<keyword evidence="4" id="KW-1185">Reference proteome</keyword>
<reference evidence="3 4" key="1">
    <citation type="submission" date="2016-10" db="EMBL/GenBank/DDBJ databases">
        <authorList>
            <person name="Varghese N."/>
            <person name="Submissions S."/>
        </authorList>
    </citation>
    <scope>NUCLEOTIDE SEQUENCE [LARGE SCALE GENOMIC DNA]</scope>
    <source>
        <strain evidence="3 4">DSM 16525</strain>
    </source>
</reference>
<reference evidence="2 5" key="2">
    <citation type="submission" date="2019-07" db="EMBL/GenBank/DDBJ databases">
        <title>Whole genome shotgun sequence of Myxococcus fulvus NBRC 100333.</title>
        <authorList>
            <person name="Hosoyama A."/>
            <person name="Uohara A."/>
            <person name="Ohji S."/>
            <person name="Ichikawa N."/>
        </authorList>
    </citation>
    <scope>NUCLEOTIDE SEQUENCE [LARGE SCALE GENOMIC DNA]</scope>
    <source>
        <strain evidence="2 5">NBRC 100333</strain>
    </source>
</reference>
<dbReference type="OrthoDB" id="5382480at2"/>
<evidence type="ECO:0000313" key="3">
    <source>
        <dbReference type="EMBL" id="SEU38725.1"/>
    </source>
</evidence>
<name>A0A511TCH3_MYXFU</name>
<proteinExistence type="predicted"/>
<evidence type="ECO:0000313" key="4">
    <source>
        <dbReference type="Proteomes" id="UP000183760"/>
    </source>
</evidence>